<comment type="caution">
    <text evidence="7">The sequence shown here is derived from an EMBL/GenBank/DDBJ whole genome shotgun (WGS) entry which is preliminary data.</text>
</comment>
<feature type="transmembrane region" description="Helical" evidence="6">
    <location>
        <begin position="171"/>
        <end position="190"/>
    </location>
</feature>
<comment type="subcellular location">
    <subcellularLocation>
        <location evidence="1">Membrane</location>
        <topology evidence="1">Multi-pass membrane protein</topology>
    </subcellularLocation>
</comment>
<proteinExistence type="inferred from homology"/>
<dbReference type="Pfam" id="PF00860">
    <property type="entry name" value="Xan_ur_permease"/>
    <property type="match status" value="1"/>
</dbReference>
<dbReference type="AlphaFoldDB" id="A0A8S0SPY8"/>
<dbReference type="Gramene" id="OE9A063162T1">
    <property type="protein sequence ID" value="OE9A063162C1"/>
    <property type="gene ID" value="OE9A063162"/>
</dbReference>
<dbReference type="EMBL" id="CACTIH010005488">
    <property type="protein sequence ID" value="CAA2995022.1"/>
    <property type="molecule type" value="Genomic_DNA"/>
</dbReference>
<evidence type="ECO:0000256" key="2">
    <source>
        <dbReference type="ARBA" id="ARBA00008821"/>
    </source>
</evidence>
<dbReference type="InterPro" id="IPR006043">
    <property type="entry name" value="NCS2"/>
</dbReference>
<accession>A0A8S0SPY8</accession>
<feature type="transmembrane region" description="Helical" evidence="6">
    <location>
        <begin position="57"/>
        <end position="75"/>
    </location>
</feature>
<evidence type="ECO:0000256" key="6">
    <source>
        <dbReference type="SAM" id="Phobius"/>
    </source>
</evidence>
<evidence type="ECO:0000256" key="3">
    <source>
        <dbReference type="ARBA" id="ARBA00022692"/>
    </source>
</evidence>
<keyword evidence="5 6" id="KW-0472">Membrane</keyword>
<dbReference type="GO" id="GO:0016020">
    <property type="term" value="C:membrane"/>
    <property type="evidence" value="ECO:0007669"/>
    <property type="project" value="UniProtKB-SubCell"/>
</dbReference>
<sequence>MDFLVPFDFSPQNPIISSPVRLPFALRVVVVSPTIAAVGLSFYSYGFPRLGACVEIGAMQILLVVIFSLGTAFLLTEAGVYNYKGCDLNVPSSNIVSGHCRKHVSRMKYCRADTSDALGSSSWSRFPYPLQWGLSSVLAGLWGTGTGSTTLTENVHTIAVTKMGSRRAVELGLCILIILSFIGKVGGFIASVPEVVVAALLCFTWAMLTALGLSNLRYTYFQQYGISPNSNLSILSYFQPYIIASFGPIRTKFGELNYVLNTLLSFNMVIAFVVAVVLDNKFQAVDRNVVYVWSEPEAARREPAV</sequence>
<dbReference type="Proteomes" id="UP000594638">
    <property type="component" value="Unassembled WGS sequence"/>
</dbReference>
<keyword evidence="8" id="KW-1185">Reference proteome</keyword>
<feature type="transmembrane region" description="Helical" evidence="6">
    <location>
        <begin position="196"/>
        <end position="216"/>
    </location>
</feature>
<keyword evidence="3 6" id="KW-0812">Transmembrane</keyword>
<evidence type="ECO:0000256" key="1">
    <source>
        <dbReference type="ARBA" id="ARBA00004141"/>
    </source>
</evidence>
<reference evidence="7 8" key="1">
    <citation type="submission" date="2019-12" db="EMBL/GenBank/DDBJ databases">
        <authorList>
            <person name="Alioto T."/>
            <person name="Alioto T."/>
            <person name="Gomez Garrido J."/>
        </authorList>
    </citation>
    <scope>NUCLEOTIDE SEQUENCE [LARGE SCALE GENOMIC DNA]</scope>
</reference>
<protein>
    <submittedName>
        <fullName evidence="7">Nucleobase-ascorbate transporter 12</fullName>
    </submittedName>
</protein>
<dbReference type="PANTHER" id="PTHR11119">
    <property type="entry name" value="XANTHINE-URACIL / VITAMIN C PERMEASE FAMILY MEMBER"/>
    <property type="match status" value="1"/>
</dbReference>
<evidence type="ECO:0000256" key="4">
    <source>
        <dbReference type="ARBA" id="ARBA00022989"/>
    </source>
</evidence>
<name>A0A8S0SPY8_OLEEU</name>
<dbReference type="GO" id="GO:0022857">
    <property type="term" value="F:transmembrane transporter activity"/>
    <property type="evidence" value="ECO:0007669"/>
    <property type="project" value="InterPro"/>
</dbReference>
<comment type="similarity">
    <text evidence="2">Belongs to the nucleobase:cation symporter-2 (NCS2) (TC 2.A.40) family.</text>
</comment>
<keyword evidence="4 6" id="KW-1133">Transmembrane helix</keyword>
<organism evidence="7 8">
    <name type="scientific">Olea europaea subsp. europaea</name>
    <dbReference type="NCBI Taxonomy" id="158383"/>
    <lineage>
        <taxon>Eukaryota</taxon>
        <taxon>Viridiplantae</taxon>
        <taxon>Streptophyta</taxon>
        <taxon>Embryophyta</taxon>
        <taxon>Tracheophyta</taxon>
        <taxon>Spermatophyta</taxon>
        <taxon>Magnoliopsida</taxon>
        <taxon>eudicotyledons</taxon>
        <taxon>Gunneridae</taxon>
        <taxon>Pentapetalae</taxon>
        <taxon>asterids</taxon>
        <taxon>lamiids</taxon>
        <taxon>Lamiales</taxon>
        <taxon>Oleaceae</taxon>
        <taxon>Oleeae</taxon>
        <taxon>Olea</taxon>
    </lineage>
</organism>
<evidence type="ECO:0000313" key="8">
    <source>
        <dbReference type="Proteomes" id="UP000594638"/>
    </source>
</evidence>
<dbReference type="OrthoDB" id="1641903at2759"/>
<feature type="transmembrane region" description="Helical" evidence="6">
    <location>
        <begin position="24"/>
        <end position="45"/>
    </location>
</feature>
<evidence type="ECO:0000256" key="5">
    <source>
        <dbReference type="ARBA" id="ARBA00023136"/>
    </source>
</evidence>
<evidence type="ECO:0000313" key="7">
    <source>
        <dbReference type="EMBL" id="CAA2995022.1"/>
    </source>
</evidence>
<feature type="transmembrane region" description="Helical" evidence="6">
    <location>
        <begin position="258"/>
        <end position="278"/>
    </location>
</feature>
<gene>
    <name evidence="7" type="ORF">OLEA9_A063162</name>
</gene>